<feature type="domain" description="HAT C-terminal dimerisation" evidence="1">
    <location>
        <begin position="24"/>
        <end position="84"/>
    </location>
</feature>
<dbReference type="EMBL" id="CAJVPA010000089">
    <property type="protein sequence ID" value="CAG8316008.1"/>
    <property type="molecule type" value="Genomic_DNA"/>
</dbReference>
<protein>
    <recommendedName>
        <fullName evidence="1">HAT C-terminal dimerisation domain-containing protein</fullName>
    </recommendedName>
</protein>
<dbReference type="Pfam" id="PF05699">
    <property type="entry name" value="Dimer_Tnp_hAT"/>
    <property type="match status" value="1"/>
</dbReference>
<dbReference type="Proteomes" id="UP001152646">
    <property type="component" value="Unassembled WGS sequence"/>
</dbReference>
<dbReference type="GO" id="GO:0046983">
    <property type="term" value="F:protein dimerization activity"/>
    <property type="evidence" value="ECO:0007669"/>
    <property type="project" value="InterPro"/>
</dbReference>
<comment type="caution">
    <text evidence="2">The sequence shown here is derived from an EMBL/GenBank/DDBJ whole genome shotgun (WGS) entry which is preliminary data.</text>
</comment>
<evidence type="ECO:0000313" key="3">
    <source>
        <dbReference type="Proteomes" id="UP001152646"/>
    </source>
</evidence>
<dbReference type="SUPFAM" id="SSF53098">
    <property type="entry name" value="Ribonuclease H-like"/>
    <property type="match status" value="1"/>
</dbReference>
<evidence type="ECO:0000313" key="2">
    <source>
        <dbReference type="EMBL" id="CAG8316008.1"/>
    </source>
</evidence>
<evidence type="ECO:0000259" key="1">
    <source>
        <dbReference type="Pfam" id="PF05699"/>
    </source>
</evidence>
<dbReference type="AlphaFoldDB" id="A0A9W4N7U7"/>
<reference evidence="2" key="1">
    <citation type="submission" date="2021-07" db="EMBL/GenBank/DDBJ databases">
        <authorList>
            <person name="Branca A.L. A."/>
        </authorList>
    </citation>
    <scope>NUCLEOTIDE SEQUENCE</scope>
</reference>
<accession>A0A9W4N7U7</accession>
<gene>
    <name evidence="2" type="ORF">PSALAMII_LOCUS2277</name>
</gene>
<dbReference type="InterPro" id="IPR008906">
    <property type="entry name" value="HATC_C_dom"/>
</dbReference>
<organism evidence="2 3">
    <name type="scientific">Penicillium salamii</name>
    <dbReference type="NCBI Taxonomy" id="1612424"/>
    <lineage>
        <taxon>Eukaryota</taxon>
        <taxon>Fungi</taxon>
        <taxon>Dikarya</taxon>
        <taxon>Ascomycota</taxon>
        <taxon>Pezizomycotina</taxon>
        <taxon>Eurotiomycetes</taxon>
        <taxon>Eurotiomycetidae</taxon>
        <taxon>Eurotiales</taxon>
        <taxon>Aspergillaceae</taxon>
        <taxon>Penicillium</taxon>
    </lineage>
</organism>
<name>A0A9W4N7U7_9EURO</name>
<dbReference type="OrthoDB" id="4507940at2759"/>
<sequence length="104" mass="12090">MLDLILTRPRPGKDPVRLLVSDEISQYLDSEHQSRFLAIAALTRDALSFPATSVGVERLFNTARDICHYRRGRMKSKTIEDLMMFLCTSRFDIEDRLRHKPQNP</sequence>
<dbReference type="InterPro" id="IPR012337">
    <property type="entry name" value="RNaseH-like_sf"/>
</dbReference>
<proteinExistence type="predicted"/>